<dbReference type="GO" id="GO:0015159">
    <property type="term" value="F:polysaccharide transmembrane transporter activity"/>
    <property type="evidence" value="ECO:0007669"/>
    <property type="project" value="InterPro"/>
</dbReference>
<organism evidence="3 4">
    <name type="scientific">Neptunitalea chrysea</name>
    <dbReference type="NCBI Taxonomy" id="1647581"/>
    <lineage>
        <taxon>Bacteria</taxon>
        <taxon>Pseudomonadati</taxon>
        <taxon>Bacteroidota</taxon>
        <taxon>Flavobacteriia</taxon>
        <taxon>Flavobacteriales</taxon>
        <taxon>Flavobacteriaceae</taxon>
        <taxon>Neptunitalea</taxon>
    </lineage>
</organism>
<keyword evidence="1" id="KW-0732">Signal</keyword>
<dbReference type="EMBL" id="BRVP01000006">
    <property type="protein sequence ID" value="GLB52034.1"/>
    <property type="molecule type" value="Genomic_DNA"/>
</dbReference>
<dbReference type="InterPro" id="IPR003715">
    <property type="entry name" value="Poly_export_N"/>
</dbReference>
<dbReference type="Proteomes" id="UP001143545">
    <property type="component" value="Unassembled WGS sequence"/>
</dbReference>
<name>A0A9W6B686_9FLAO</name>
<dbReference type="InterPro" id="IPR049712">
    <property type="entry name" value="Poly_export"/>
</dbReference>
<protein>
    <submittedName>
        <fullName evidence="3">Sugar transporter</fullName>
    </submittedName>
</protein>
<dbReference type="Gene3D" id="3.30.1950.10">
    <property type="entry name" value="wza like domain"/>
    <property type="match status" value="1"/>
</dbReference>
<comment type="caution">
    <text evidence="3">The sequence shown here is derived from an EMBL/GenBank/DDBJ whole genome shotgun (WGS) entry which is preliminary data.</text>
</comment>
<evidence type="ECO:0000313" key="4">
    <source>
        <dbReference type="Proteomes" id="UP001143545"/>
    </source>
</evidence>
<evidence type="ECO:0000256" key="1">
    <source>
        <dbReference type="ARBA" id="ARBA00022729"/>
    </source>
</evidence>
<dbReference type="Pfam" id="PF02563">
    <property type="entry name" value="Poly_export"/>
    <property type="match status" value="1"/>
</dbReference>
<evidence type="ECO:0000259" key="2">
    <source>
        <dbReference type="Pfam" id="PF02563"/>
    </source>
</evidence>
<reference evidence="3" key="1">
    <citation type="submission" date="2022-07" db="EMBL/GenBank/DDBJ databases">
        <title>Taxonomy of Novel Oxalotrophic and Methylotrophic Bacteria.</title>
        <authorList>
            <person name="Sahin N."/>
            <person name="Tani A."/>
        </authorList>
    </citation>
    <scope>NUCLEOTIDE SEQUENCE</scope>
    <source>
        <strain evidence="3">AM327</strain>
    </source>
</reference>
<keyword evidence="3" id="KW-0762">Sugar transport</keyword>
<dbReference type="Gene3D" id="3.10.560.10">
    <property type="entry name" value="Outer membrane lipoprotein wza domain like"/>
    <property type="match status" value="1"/>
</dbReference>
<accession>A0A9W6B686</accession>
<dbReference type="PANTHER" id="PTHR33619">
    <property type="entry name" value="POLYSACCHARIDE EXPORT PROTEIN GFCE-RELATED"/>
    <property type="match status" value="1"/>
</dbReference>
<gene>
    <name evidence="3" type="primary">wza</name>
    <name evidence="3" type="ORF">NBRC110019_10730</name>
</gene>
<feature type="domain" description="Polysaccharide export protein N-terminal" evidence="2">
    <location>
        <begin position="5"/>
        <end position="104"/>
    </location>
</feature>
<evidence type="ECO:0000313" key="3">
    <source>
        <dbReference type="EMBL" id="GLB52034.1"/>
    </source>
</evidence>
<proteinExistence type="predicted"/>
<dbReference type="AlphaFoldDB" id="A0A9W6B686"/>
<keyword evidence="3" id="KW-0813">Transport</keyword>
<keyword evidence="4" id="KW-1185">Reference proteome</keyword>
<sequence>MVITQVAKPYRVQVNDLISITLKADNSDLVQMFNKRENTNQQQTVSEANLYMNGYVVDEHGNIRIPVLEEVNVLGYTTEEIRKKVESLLYEKYLKEEVQLFVSVKLAGLSYTTTGQVNNPGRVTVFKDKLNIVEALALAGDINDVADRGDVVIVRQYPGGSRIHHIDLTNVNAMLSPYYYIKPNDMIIVNPLPQKSIGTGTNGLQTFTTIFSVFSVITSSILLIRTL</sequence>
<dbReference type="PANTHER" id="PTHR33619:SF3">
    <property type="entry name" value="POLYSACCHARIDE EXPORT PROTEIN GFCE-RELATED"/>
    <property type="match status" value="1"/>
</dbReference>